<dbReference type="RefSeq" id="WP_153468601.1">
    <property type="nucleotide sequence ID" value="NZ_WBOF01000003.1"/>
</dbReference>
<keyword evidence="3" id="KW-1185">Reference proteome</keyword>
<reference evidence="2 3" key="1">
    <citation type="submission" date="2019-09" db="EMBL/GenBank/DDBJ databases">
        <title>Genome Sequences of Streptomyces kaniharaensis ATCC 21070.</title>
        <authorList>
            <person name="Zhu W."/>
            <person name="De Crecy-Lagard V."/>
            <person name="Richards N.G."/>
        </authorList>
    </citation>
    <scope>NUCLEOTIDE SEQUENCE [LARGE SCALE GENOMIC DNA]</scope>
    <source>
        <strain evidence="2 3">SF-557</strain>
    </source>
</reference>
<protein>
    <submittedName>
        <fullName evidence="2">Uncharacterized protein</fullName>
    </submittedName>
</protein>
<dbReference type="Proteomes" id="UP000450000">
    <property type="component" value="Unassembled WGS sequence"/>
</dbReference>
<sequence length="288" mass="30125">MRTGERAGGLGRLIGAAAELGEAGRQAVLRGGRAAVGGRWALTALTSVAPPPVPATEPWKLSVGTLIGRHPLTPAVVHKLLGLLDGLGAVHLGPTKVGFDGEEIEWDKVVEIRTCNAFEVLTTTALEHEVDRIREFLPPVPGRKWVVTKAGEALATVVLAALERGSVDQRLDELTVPTRIVHRGLLGRQRTLDTGSFAAATLVVAGQVGESLIATARSRGIPVRPAEQPAVPAQAARVVTLRERTDSVARLLSRIEQSGPEAVEAAAPQPGVSLDKASTGTGRELNAG</sequence>
<organism evidence="2 3">
    <name type="scientific">Streptomyces kaniharaensis</name>
    <dbReference type="NCBI Taxonomy" id="212423"/>
    <lineage>
        <taxon>Bacteria</taxon>
        <taxon>Bacillati</taxon>
        <taxon>Actinomycetota</taxon>
        <taxon>Actinomycetes</taxon>
        <taxon>Kitasatosporales</taxon>
        <taxon>Streptomycetaceae</taxon>
        <taxon>Streptomyces</taxon>
    </lineage>
</organism>
<comment type="caution">
    <text evidence="2">The sequence shown here is derived from an EMBL/GenBank/DDBJ whole genome shotgun (WGS) entry which is preliminary data.</text>
</comment>
<evidence type="ECO:0000256" key="1">
    <source>
        <dbReference type="SAM" id="MobiDB-lite"/>
    </source>
</evidence>
<gene>
    <name evidence="2" type="ORF">F7Q99_33120</name>
</gene>
<dbReference type="OrthoDB" id="4827344at2"/>
<feature type="region of interest" description="Disordered" evidence="1">
    <location>
        <begin position="259"/>
        <end position="288"/>
    </location>
</feature>
<proteinExistence type="predicted"/>
<dbReference type="AlphaFoldDB" id="A0A6N7KZS0"/>
<dbReference type="EMBL" id="WBOF01000003">
    <property type="protein sequence ID" value="MQS16901.1"/>
    <property type="molecule type" value="Genomic_DNA"/>
</dbReference>
<accession>A0A6N7KZS0</accession>
<name>A0A6N7KZS0_9ACTN</name>
<evidence type="ECO:0000313" key="2">
    <source>
        <dbReference type="EMBL" id="MQS16901.1"/>
    </source>
</evidence>
<evidence type="ECO:0000313" key="3">
    <source>
        <dbReference type="Proteomes" id="UP000450000"/>
    </source>
</evidence>